<name>A0A835QEX7_VANPL</name>
<dbReference type="AlphaFoldDB" id="A0A835QEX7"/>
<comment type="caution">
    <text evidence="2">The sequence shown here is derived from an EMBL/GenBank/DDBJ whole genome shotgun (WGS) entry which is preliminary data.</text>
</comment>
<accession>A0A835QEX7</accession>
<reference evidence="2 3" key="1">
    <citation type="journal article" date="2020" name="Nat. Food">
        <title>A phased Vanilla planifolia genome enables genetic improvement of flavour and production.</title>
        <authorList>
            <person name="Hasing T."/>
            <person name="Tang H."/>
            <person name="Brym M."/>
            <person name="Khazi F."/>
            <person name="Huang T."/>
            <person name="Chambers A.H."/>
        </authorList>
    </citation>
    <scope>NUCLEOTIDE SEQUENCE [LARGE SCALE GENOMIC DNA]</scope>
    <source>
        <tissue evidence="2">Leaf</tissue>
    </source>
</reference>
<feature type="compositionally biased region" description="Polar residues" evidence="1">
    <location>
        <begin position="37"/>
        <end position="46"/>
    </location>
</feature>
<evidence type="ECO:0000256" key="1">
    <source>
        <dbReference type="SAM" id="MobiDB-lite"/>
    </source>
</evidence>
<evidence type="ECO:0000313" key="3">
    <source>
        <dbReference type="Proteomes" id="UP000639772"/>
    </source>
</evidence>
<feature type="region of interest" description="Disordered" evidence="1">
    <location>
        <begin position="1"/>
        <end position="54"/>
    </location>
</feature>
<evidence type="ECO:0000313" key="2">
    <source>
        <dbReference type="EMBL" id="KAG0471229.1"/>
    </source>
</evidence>
<proteinExistence type="predicted"/>
<feature type="compositionally biased region" description="Basic and acidic residues" evidence="1">
    <location>
        <begin position="26"/>
        <end position="36"/>
    </location>
</feature>
<sequence length="54" mass="5995">MPEVGFTEVGGDESRERRKPAQARSSDGRRKAEKHSPSPTHPTTDNGWGENMDD</sequence>
<gene>
    <name evidence="2" type="ORF">HPP92_015775</name>
</gene>
<protein>
    <submittedName>
        <fullName evidence="2">Uncharacterized protein</fullName>
    </submittedName>
</protein>
<dbReference type="Proteomes" id="UP000639772">
    <property type="component" value="Unassembled WGS sequence"/>
</dbReference>
<dbReference type="EMBL" id="JADCNM010000008">
    <property type="protein sequence ID" value="KAG0471229.1"/>
    <property type="molecule type" value="Genomic_DNA"/>
</dbReference>
<organism evidence="2 3">
    <name type="scientific">Vanilla planifolia</name>
    <name type="common">Vanilla</name>
    <dbReference type="NCBI Taxonomy" id="51239"/>
    <lineage>
        <taxon>Eukaryota</taxon>
        <taxon>Viridiplantae</taxon>
        <taxon>Streptophyta</taxon>
        <taxon>Embryophyta</taxon>
        <taxon>Tracheophyta</taxon>
        <taxon>Spermatophyta</taxon>
        <taxon>Magnoliopsida</taxon>
        <taxon>Liliopsida</taxon>
        <taxon>Asparagales</taxon>
        <taxon>Orchidaceae</taxon>
        <taxon>Vanilloideae</taxon>
        <taxon>Vanilleae</taxon>
        <taxon>Vanilla</taxon>
    </lineage>
</organism>